<dbReference type="RefSeq" id="WP_115582577.1">
    <property type="nucleotide sequence ID" value="NZ_NXLW01000014.1"/>
</dbReference>
<accession>A0A3D8J1F0</accession>
<name>A0A3D8J1F0_9HELI</name>
<evidence type="ECO:0000313" key="1">
    <source>
        <dbReference type="EMBL" id="RDU71036.1"/>
    </source>
</evidence>
<protein>
    <submittedName>
        <fullName evidence="1">Uncharacterized protein</fullName>
    </submittedName>
</protein>
<dbReference type="EMBL" id="NXLW01000014">
    <property type="protein sequence ID" value="RDU71036.1"/>
    <property type="molecule type" value="Genomic_DNA"/>
</dbReference>
<gene>
    <name evidence="1" type="ORF">CQA66_06990</name>
</gene>
<proteinExistence type="predicted"/>
<evidence type="ECO:0000313" key="2">
    <source>
        <dbReference type="Proteomes" id="UP000256424"/>
    </source>
</evidence>
<comment type="caution">
    <text evidence="1">The sequence shown here is derived from an EMBL/GenBank/DDBJ whole genome shotgun (WGS) entry which is preliminary data.</text>
</comment>
<dbReference type="AlphaFoldDB" id="A0A3D8J1F0"/>
<sequence length="92" mass="11012">MFVSQAQHDKVDICHFLLLQSKAVESLKIQIRYFAFARYDKQKRYLSLWEYAIWARTSFVLVATAPAHFAQHNKEENQYNIRRFSPCKNDLQ</sequence>
<keyword evidence="2" id="KW-1185">Reference proteome</keyword>
<reference evidence="1 2" key="1">
    <citation type="submission" date="2018-04" db="EMBL/GenBank/DDBJ databases">
        <title>Novel Campyloabacter and Helicobacter Species and Strains.</title>
        <authorList>
            <person name="Mannion A.J."/>
            <person name="Shen Z."/>
            <person name="Fox J.G."/>
        </authorList>
    </citation>
    <scope>NUCLEOTIDE SEQUENCE [LARGE SCALE GENOMIC DNA]</scope>
    <source>
        <strain evidence="1 2">MIT 97-5075</strain>
    </source>
</reference>
<organism evidence="1 2">
    <name type="scientific">Helicobacter aurati</name>
    <dbReference type="NCBI Taxonomy" id="137778"/>
    <lineage>
        <taxon>Bacteria</taxon>
        <taxon>Pseudomonadati</taxon>
        <taxon>Campylobacterota</taxon>
        <taxon>Epsilonproteobacteria</taxon>
        <taxon>Campylobacterales</taxon>
        <taxon>Helicobacteraceae</taxon>
        <taxon>Helicobacter</taxon>
    </lineage>
</organism>
<dbReference type="Proteomes" id="UP000256424">
    <property type="component" value="Unassembled WGS sequence"/>
</dbReference>